<proteinExistence type="predicted"/>
<organism evidence="1 2">
    <name type="scientific">Bacteroides fragilis str. 3998T(B)3</name>
    <dbReference type="NCBI Taxonomy" id="1339316"/>
    <lineage>
        <taxon>Bacteria</taxon>
        <taxon>Pseudomonadati</taxon>
        <taxon>Bacteroidota</taxon>
        <taxon>Bacteroidia</taxon>
        <taxon>Bacteroidales</taxon>
        <taxon>Bacteroidaceae</taxon>
        <taxon>Bacteroides</taxon>
    </lineage>
</organism>
<sequence length="69" mass="7971">MLSKVEMDPMQVNARCMVWDGDKRVLVRTSTTDSIYAVFAYPEMKFLSYTGSLSEYKQILAKCNEGFYL</sequence>
<comment type="caution">
    <text evidence="1">The sequence shown here is derived from an EMBL/GenBank/DDBJ whole genome shotgun (WGS) entry which is preliminary data.</text>
</comment>
<dbReference type="Proteomes" id="UP000020773">
    <property type="component" value="Unassembled WGS sequence"/>
</dbReference>
<reference evidence="1 2" key="1">
    <citation type="submission" date="2014-02" db="EMBL/GenBank/DDBJ databases">
        <authorList>
            <person name="Sears C."/>
            <person name="Carroll K."/>
            <person name="Sack B.R."/>
            <person name="Qadri F."/>
            <person name="Myers L.L."/>
            <person name="Chung G.-T."/>
            <person name="Escheverria P."/>
            <person name="Fraser C.M."/>
            <person name="Sadzewicz L."/>
            <person name="Shefchek K.A."/>
            <person name="Tallon L."/>
            <person name="Das S.P."/>
            <person name="Daugherty S."/>
            <person name="Mongodin E.F."/>
        </authorList>
    </citation>
    <scope>NUCLEOTIDE SEQUENCE [LARGE SCALE GENOMIC DNA]</scope>
    <source>
        <strain evidence="2">3998T(B)3</strain>
    </source>
</reference>
<name>A0A015XAU6_BACFG</name>
<accession>A0A015XAU6</accession>
<dbReference type="EMBL" id="JGDB01000227">
    <property type="protein sequence ID" value="EXY89810.1"/>
    <property type="molecule type" value="Genomic_DNA"/>
</dbReference>
<evidence type="ECO:0000313" key="2">
    <source>
        <dbReference type="Proteomes" id="UP000020773"/>
    </source>
</evidence>
<feature type="non-terminal residue" evidence="1">
    <location>
        <position position="69"/>
    </location>
</feature>
<protein>
    <submittedName>
        <fullName evidence="1">Uncharacterized protein</fullName>
    </submittedName>
</protein>
<dbReference type="AlphaFoldDB" id="A0A015XAU6"/>
<evidence type="ECO:0000313" key="1">
    <source>
        <dbReference type="EMBL" id="EXY89810.1"/>
    </source>
</evidence>
<gene>
    <name evidence="1" type="ORF">M125_3516</name>
</gene>